<protein>
    <submittedName>
        <fullName evidence="3">Transposase</fullName>
    </submittedName>
</protein>
<name>A0A5M9HUR3_9FIRM</name>
<gene>
    <name evidence="3" type="ORF">FNY66_12330</name>
</gene>
<sequence>MDIAPIIKRMDSMMIESNIRQMGRLELLYTCLANLVREIARNGQTELFEGLNDYEDPNNRNRIVYHDQSTPQNEKIQKVINDAISLLPKCKDEYGQTDDYQLLQRAIDEQTKNDDKGNRIPKAKEDGMTPDILQNPSDPDATYRSKAGKPHKGYSANLVEAVDEKGSVIVDYQYDVNTRSDASFIKEYLENAEVSEETSALITDGAYASEETSRLAADKNMDLLTTGLLGRKPKEILGQFELDETGHKITSCPAGNVPKSGSYIKQTDSIRVSFYKHQCEGCPYQSKCNPNVKERTASLIIPLKSRRRILESTELMNDEIRTFIGRIRNGVETVPSILRNKYTVDKMPVRGKLKTKQFFGFKVAALNFSKLIRFTKGKLRCRSFELA</sequence>
<dbReference type="EMBL" id="VMSO01000019">
    <property type="protein sequence ID" value="KAA8500684.1"/>
    <property type="molecule type" value="Genomic_DNA"/>
</dbReference>
<dbReference type="Proteomes" id="UP000322025">
    <property type="component" value="Unassembled WGS sequence"/>
</dbReference>
<feature type="region of interest" description="Disordered" evidence="1">
    <location>
        <begin position="108"/>
        <end position="150"/>
    </location>
</feature>
<evidence type="ECO:0000313" key="3">
    <source>
        <dbReference type="EMBL" id="KAA8500684.1"/>
    </source>
</evidence>
<dbReference type="PANTHER" id="PTHR33408">
    <property type="entry name" value="TRANSPOSASE"/>
    <property type="match status" value="1"/>
</dbReference>
<organism evidence="3 4">
    <name type="scientific">Mediterraneibacter catenae</name>
    <dbReference type="NCBI Taxonomy" id="2594882"/>
    <lineage>
        <taxon>Bacteria</taxon>
        <taxon>Bacillati</taxon>
        <taxon>Bacillota</taxon>
        <taxon>Clostridia</taxon>
        <taxon>Lachnospirales</taxon>
        <taxon>Lachnospiraceae</taxon>
        <taxon>Mediterraneibacter</taxon>
    </lineage>
</organism>
<comment type="caution">
    <text evidence="3">The sequence shown here is derived from an EMBL/GenBank/DDBJ whole genome shotgun (WGS) entry which is preliminary data.</text>
</comment>
<accession>A0A5M9HUR3</accession>
<evidence type="ECO:0000313" key="4">
    <source>
        <dbReference type="Proteomes" id="UP000322025"/>
    </source>
</evidence>
<dbReference type="Pfam" id="PF13751">
    <property type="entry name" value="DDE_Tnp_1_6"/>
    <property type="match status" value="1"/>
</dbReference>
<feature type="domain" description="Transposase DDE" evidence="2">
    <location>
        <begin position="251"/>
        <end position="372"/>
    </location>
</feature>
<proteinExistence type="predicted"/>
<dbReference type="AlphaFoldDB" id="A0A5M9HUR3"/>
<dbReference type="PANTHER" id="PTHR33408:SF2">
    <property type="entry name" value="TRANSPOSASE DDE DOMAIN-CONTAINING PROTEIN"/>
    <property type="match status" value="1"/>
</dbReference>
<dbReference type="InterPro" id="IPR025668">
    <property type="entry name" value="Tnp_DDE_dom"/>
</dbReference>
<keyword evidence="4" id="KW-1185">Reference proteome</keyword>
<evidence type="ECO:0000259" key="2">
    <source>
        <dbReference type="Pfam" id="PF13751"/>
    </source>
</evidence>
<feature type="compositionally biased region" description="Basic and acidic residues" evidence="1">
    <location>
        <begin position="108"/>
        <end position="127"/>
    </location>
</feature>
<evidence type="ECO:0000256" key="1">
    <source>
        <dbReference type="SAM" id="MobiDB-lite"/>
    </source>
</evidence>
<reference evidence="3" key="1">
    <citation type="submission" date="2019-07" db="EMBL/GenBank/DDBJ databases">
        <authorList>
            <person name="Wongkuna S."/>
            <person name="Scaria J."/>
        </authorList>
    </citation>
    <scope>NUCLEOTIDE SEQUENCE [LARGE SCALE GENOMIC DNA]</scope>
    <source>
        <strain evidence="3">SW178</strain>
    </source>
</reference>